<accession>A0A1F5KH55</accession>
<reference evidence="2 3" key="1">
    <citation type="journal article" date="2016" name="Nat. Commun.">
        <title>Thousands of microbial genomes shed light on interconnected biogeochemical processes in an aquifer system.</title>
        <authorList>
            <person name="Anantharaman K."/>
            <person name="Brown C.T."/>
            <person name="Hug L.A."/>
            <person name="Sharon I."/>
            <person name="Castelle C.J."/>
            <person name="Probst A.J."/>
            <person name="Thomas B.C."/>
            <person name="Singh A."/>
            <person name="Wilkins M.J."/>
            <person name="Karaoz U."/>
            <person name="Brodie E.L."/>
            <person name="Williams K.H."/>
            <person name="Hubbard S.S."/>
            <person name="Banfield J.F."/>
        </authorList>
    </citation>
    <scope>NUCLEOTIDE SEQUENCE [LARGE SCALE GENOMIC DNA]</scope>
</reference>
<gene>
    <name evidence="2" type="ORF">A3D25_05310</name>
</gene>
<dbReference type="EMBL" id="MFDD01000013">
    <property type="protein sequence ID" value="OGE40267.1"/>
    <property type="molecule type" value="Genomic_DNA"/>
</dbReference>
<comment type="caution">
    <text evidence="2">The sequence shown here is derived from an EMBL/GenBank/DDBJ whole genome shotgun (WGS) entry which is preliminary data.</text>
</comment>
<sequence length="144" mass="15177">MTDQREGPAVPERPNLFSRVGAALETCLHPNCLIEGAASAAGAILGAAYNPDNPLLGAAVGIFTGGAAAFIGRESVQSMMNENRVRAATAYDQGIVGLVDRRPSVQLLFQALKSGRAQTPSGETQPIDDIDRLNQVRENSNSSR</sequence>
<dbReference type="AlphaFoldDB" id="A0A1F5KH55"/>
<organism evidence="2 3">
    <name type="scientific">Candidatus Daviesbacteria bacterium RIFCSPHIGHO2_02_FULL_43_12</name>
    <dbReference type="NCBI Taxonomy" id="1797776"/>
    <lineage>
        <taxon>Bacteria</taxon>
        <taxon>Candidatus Daviesiibacteriota</taxon>
    </lineage>
</organism>
<evidence type="ECO:0000313" key="2">
    <source>
        <dbReference type="EMBL" id="OGE40267.1"/>
    </source>
</evidence>
<evidence type="ECO:0000313" key="3">
    <source>
        <dbReference type="Proteomes" id="UP000177328"/>
    </source>
</evidence>
<feature type="region of interest" description="Disordered" evidence="1">
    <location>
        <begin position="115"/>
        <end position="144"/>
    </location>
</feature>
<dbReference type="Proteomes" id="UP000177328">
    <property type="component" value="Unassembled WGS sequence"/>
</dbReference>
<protein>
    <submittedName>
        <fullName evidence="2">Uncharacterized protein</fullName>
    </submittedName>
</protein>
<proteinExistence type="predicted"/>
<name>A0A1F5KH55_9BACT</name>
<evidence type="ECO:0000256" key="1">
    <source>
        <dbReference type="SAM" id="MobiDB-lite"/>
    </source>
</evidence>